<keyword evidence="2" id="KW-0597">Phosphoprotein</keyword>
<dbReference type="GO" id="GO:0016878">
    <property type="term" value="F:acid-thiol ligase activity"/>
    <property type="evidence" value="ECO:0007669"/>
    <property type="project" value="UniProtKB-ARBA"/>
</dbReference>
<dbReference type="InterPro" id="IPR055123">
    <property type="entry name" value="SpnB-like_Rossmann"/>
</dbReference>
<evidence type="ECO:0000256" key="2">
    <source>
        <dbReference type="ARBA" id="ARBA00022553"/>
    </source>
</evidence>
<dbReference type="PROSITE" id="PS00455">
    <property type="entry name" value="AMP_BINDING"/>
    <property type="match status" value="1"/>
</dbReference>
<organism evidence="5 6">
    <name type="scientific">Peterkaempfera bronchialis</name>
    <dbReference type="NCBI Taxonomy" id="2126346"/>
    <lineage>
        <taxon>Bacteria</taxon>
        <taxon>Bacillati</taxon>
        <taxon>Actinomycetota</taxon>
        <taxon>Actinomycetes</taxon>
        <taxon>Kitasatosporales</taxon>
        <taxon>Streptomycetaceae</taxon>
        <taxon>Peterkaempfera</taxon>
    </lineage>
</organism>
<evidence type="ECO:0000313" key="6">
    <source>
        <dbReference type="Proteomes" id="UP000249340"/>
    </source>
</evidence>
<dbReference type="Gene3D" id="3.40.50.12780">
    <property type="entry name" value="N-terminal domain of ligase-like"/>
    <property type="match status" value="1"/>
</dbReference>
<dbReference type="PANTHER" id="PTHR43767">
    <property type="entry name" value="LONG-CHAIN-FATTY-ACID--COA LIGASE"/>
    <property type="match status" value="1"/>
</dbReference>
<feature type="region of interest" description="Disordered" evidence="3">
    <location>
        <begin position="857"/>
        <end position="877"/>
    </location>
</feature>
<dbReference type="InterPro" id="IPR036291">
    <property type="entry name" value="NAD(P)-bd_dom_sf"/>
</dbReference>
<evidence type="ECO:0000256" key="3">
    <source>
        <dbReference type="SAM" id="MobiDB-lite"/>
    </source>
</evidence>
<dbReference type="InterPro" id="IPR025110">
    <property type="entry name" value="AMP-bd_C"/>
</dbReference>
<sequence length="877" mass="91747">MLRTDVIRPLHELLAEHADRLGEKTAFHDARGSVTYAALERRTRLLAGHLAALGLERGDSAALYLGNCLETVESHLAIARSSAVGVPLNPHSTDAELAYLLDDSDARVVITDPAHLDQIRRMLPQRPRLAVVVTGDGPAPPGVASFESMAATEPPVPARDDAGLDDPAWMLYTSGTTGRPKGVLSTHRKSMWGTAASYAPLLGLCESDRVLWPMPMFHMVAHNLCVLGVVAVGATARILDGLAAGDIVEALREERSTFLVGVPTMYHQLLETARETGLGAPELRICMVAGSACAASLHHDFEDAFGIRLLDSYGSTETGGPITANLPDGPRFPGSCGIAVPGLTVRLTDPRTGEEVADGEEGEIRVQSPAVMLGYHRQPEATATVLSDGWYRTGDLARRNASGFLTITGRIKELIIRGGENIHPREVEDVLIQVAGVAEAAVVGRPHPVLGEVPVAYVVPGPAGVDPGVLLATCREQLSYFKVPEELYEVDRIPRTAIGKVTRQALLDLPARLRLAGGTFHASLLAVDWQPPALPVAPPPPDGWAMIEAGTDIPAAPIPGIAVLPCLPDPAGRAPVQVLEQVRQWLADERWESSRLVVATRGAVAAVPGEEVPDLAHAPLWGLLRTVQADHPGRVVLVDLGPDAELPDAAAVAATTDEPAVALRSGEALVPRLARVPADTAPRPALALDPDGLVLLSGPLGGPGSVLARQLMAEHGARHLLLIGPGTADTADAADEADEAALRAEAAEFGATVTAEPCDPADRDALAALLHRLPRPLTAVVQIADPAPDRLQAALHLHELTQHHQLAAFATISSAAGLTGAPGHADHAAAGAFLDALAHHRRAHGLPATSLAWGPPDAADGLAAPPTCGAPPSSASP</sequence>
<dbReference type="PANTHER" id="PTHR43767:SF1">
    <property type="entry name" value="NONRIBOSOMAL PEPTIDE SYNTHASE PES1 (EUROFUNG)-RELATED"/>
    <property type="match status" value="1"/>
</dbReference>
<dbReference type="AlphaFoldDB" id="A0A345T2T9"/>
<dbReference type="SUPFAM" id="SSF51735">
    <property type="entry name" value="NAD(P)-binding Rossmann-fold domains"/>
    <property type="match status" value="2"/>
</dbReference>
<dbReference type="Pfam" id="PF08659">
    <property type="entry name" value="KR"/>
    <property type="match status" value="2"/>
</dbReference>
<keyword evidence="1" id="KW-0596">Phosphopantetheine</keyword>
<proteinExistence type="predicted"/>
<dbReference type="Proteomes" id="UP000249340">
    <property type="component" value="Chromosome"/>
</dbReference>
<dbReference type="Pfam" id="PF00501">
    <property type="entry name" value="AMP-binding"/>
    <property type="match status" value="1"/>
</dbReference>
<dbReference type="InterPro" id="IPR013968">
    <property type="entry name" value="PKS_KR"/>
</dbReference>
<dbReference type="Pfam" id="PF22953">
    <property type="entry name" value="SpnB_Rossmann"/>
    <property type="match status" value="1"/>
</dbReference>
<protein>
    <submittedName>
        <fullName evidence="5">KR domain-containing protein</fullName>
    </submittedName>
</protein>
<feature type="domain" description="Ketoreductase" evidence="4">
    <location>
        <begin position="692"/>
        <end position="859"/>
    </location>
</feature>
<evidence type="ECO:0000256" key="1">
    <source>
        <dbReference type="ARBA" id="ARBA00022450"/>
    </source>
</evidence>
<dbReference type="SMART" id="SM00822">
    <property type="entry name" value="PKS_KR"/>
    <property type="match status" value="1"/>
</dbReference>
<dbReference type="SUPFAM" id="SSF56801">
    <property type="entry name" value="Acetyl-CoA synthetase-like"/>
    <property type="match status" value="1"/>
</dbReference>
<dbReference type="InterPro" id="IPR000873">
    <property type="entry name" value="AMP-dep_synth/lig_dom"/>
</dbReference>
<gene>
    <name evidence="5" type="ORF">C7M71_025750</name>
</gene>
<keyword evidence="6" id="KW-1185">Reference proteome</keyword>
<dbReference type="InterPro" id="IPR020845">
    <property type="entry name" value="AMP-binding_CS"/>
</dbReference>
<dbReference type="EMBL" id="CP031264">
    <property type="protein sequence ID" value="AXI80294.1"/>
    <property type="molecule type" value="Genomic_DNA"/>
</dbReference>
<evidence type="ECO:0000313" key="5">
    <source>
        <dbReference type="EMBL" id="AXI80294.1"/>
    </source>
</evidence>
<accession>A0A345T2T9</accession>
<dbReference type="InterPro" id="IPR042099">
    <property type="entry name" value="ANL_N_sf"/>
</dbReference>
<dbReference type="InterPro" id="IPR050237">
    <property type="entry name" value="ATP-dep_AMP-bd_enzyme"/>
</dbReference>
<name>A0A345T2T9_9ACTN</name>
<dbReference type="CDD" id="cd08956">
    <property type="entry name" value="KR_3_FAS_SDR_x"/>
    <property type="match status" value="1"/>
</dbReference>
<dbReference type="RefSeq" id="WP_114914570.1">
    <property type="nucleotide sequence ID" value="NZ_CP031264.1"/>
</dbReference>
<dbReference type="InterPro" id="IPR045851">
    <property type="entry name" value="AMP-bd_C_sf"/>
</dbReference>
<dbReference type="Gene3D" id="3.30.300.30">
    <property type="match status" value="1"/>
</dbReference>
<dbReference type="Pfam" id="PF13193">
    <property type="entry name" value="AMP-binding_C"/>
    <property type="match status" value="1"/>
</dbReference>
<feature type="compositionally biased region" description="Low complexity" evidence="3">
    <location>
        <begin position="857"/>
        <end position="866"/>
    </location>
</feature>
<dbReference type="OrthoDB" id="9803968at2"/>
<evidence type="ECO:0000259" key="4">
    <source>
        <dbReference type="SMART" id="SM00822"/>
    </source>
</evidence>
<reference evidence="6" key="1">
    <citation type="submission" date="2018-07" db="EMBL/GenBank/DDBJ databases">
        <title>Streptacidiphilus bronchialis DSM 106435 chromosome.</title>
        <authorList>
            <person name="Batra D."/>
            <person name="Gulvik C.A."/>
        </authorList>
    </citation>
    <scope>NUCLEOTIDE SEQUENCE [LARGE SCALE GENOMIC DNA]</scope>
    <source>
        <strain evidence="6">DSM 106435</strain>
    </source>
</reference>
<dbReference type="KEGG" id="stri:C7M71_025750"/>
<dbReference type="Gene3D" id="3.40.50.720">
    <property type="entry name" value="NAD(P)-binding Rossmann-like Domain"/>
    <property type="match status" value="1"/>
</dbReference>
<dbReference type="InterPro" id="IPR057326">
    <property type="entry name" value="KR_dom"/>
</dbReference>